<sequence length="82" mass="8898">MPIVNCNRNGELYSLASQACTLKRPKITAYTRFPLYPSPPINTPDRHPISENTPINHIAGTGVATLPSPTSHTSDLISTKLV</sequence>
<keyword evidence="2" id="KW-1185">Reference proteome</keyword>
<evidence type="ECO:0000313" key="1">
    <source>
        <dbReference type="EMBL" id="KAI3741315.1"/>
    </source>
</evidence>
<evidence type="ECO:0000313" key="2">
    <source>
        <dbReference type="Proteomes" id="UP001056120"/>
    </source>
</evidence>
<comment type="caution">
    <text evidence="1">The sequence shown here is derived from an EMBL/GenBank/DDBJ whole genome shotgun (WGS) entry which is preliminary data.</text>
</comment>
<protein>
    <submittedName>
        <fullName evidence="1">Uncharacterized protein</fullName>
    </submittedName>
</protein>
<dbReference type="Proteomes" id="UP001056120">
    <property type="component" value="Linkage Group LG20"/>
</dbReference>
<reference evidence="1 2" key="2">
    <citation type="journal article" date="2022" name="Mol. Ecol. Resour.">
        <title>The genomes of chicory, endive, great burdock and yacon provide insights into Asteraceae paleo-polyploidization history and plant inulin production.</title>
        <authorList>
            <person name="Fan W."/>
            <person name="Wang S."/>
            <person name="Wang H."/>
            <person name="Wang A."/>
            <person name="Jiang F."/>
            <person name="Liu H."/>
            <person name="Zhao H."/>
            <person name="Xu D."/>
            <person name="Zhang Y."/>
        </authorList>
    </citation>
    <scope>NUCLEOTIDE SEQUENCE [LARGE SCALE GENOMIC DNA]</scope>
    <source>
        <strain evidence="2">cv. Yunnan</strain>
        <tissue evidence="1">Leaves</tissue>
    </source>
</reference>
<proteinExistence type="predicted"/>
<gene>
    <name evidence="1" type="ORF">L1987_58987</name>
</gene>
<dbReference type="EMBL" id="CM042037">
    <property type="protein sequence ID" value="KAI3741315.1"/>
    <property type="molecule type" value="Genomic_DNA"/>
</dbReference>
<name>A0ACB9D468_9ASTR</name>
<organism evidence="1 2">
    <name type="scientific">Smallanthus sonchifolius</name>
    <dbReference type="NCBI Taxonomy" id="185202"/>
    <lineage>
        <taxon>Eukaryota</taxon>
        <taxon>Viridiplantae</taxon>
        <taxon>Streptophyta</taxon>
        <taxon>Embryophyta</taxon>
        <taxon>Tracheophyta</taxon>
        <taxon>Spermatophyta</taxon>
        <taxon>Magnoliopsida</taxon>
        <taxon>eudicotyledons</taxon>
        <taxon>Gunneridae</taxon>
        <taxon>Pentapetalae</taxon>
        <taxon>asterids</taxon>
        <taxon>campanulids</taxon>
        <taxon>Asterales</taxon>
        <taxon>Asteraceae</taxon>
        <taxon>Asteroideae</taxon>
        <taxon>Heliantheae alliance</taxon>
        <taxon>Millerieae</taxon>
        <taxon>Smallanthus</taxon>
    </lineage>
</organism>
<accession>A0ACB9D468</accession>
<reference evidence="2" key="1">
    <citation type="journal article" date="2022" name="Mol. Ecol. Resour.">
        <title>The genomes of chicory, endive, great burdock and yacon provide insights into Asteraceae palaeo-polyploidization history and plant inulin production.</title>
        <authorList>
            <person name="Fan W."/>
            <person name="Wang S."/>
            <person name="Wang H."/>
            <person name="Wang A."/>
            <person name="Jiang F."/>
            <person name="Liu H."/>
            <person name="Zhao H."/>
            <person name="Xu D."/>
            <person name="Zhang Y."/>
        </authorList>
    </citation>
    <scope>NUCLEOTIDE SEQUENCE [LARGE SCALE GENOMIC DNA]</scope>
    <source>
        <strain evidence="2">cv. Yunnan</strain>
    </source>
</reference>